<dbReference type="Gene3D" id="3.40.50.300">
    <property type="entry name" value="P-loop containing nucleotide triphosphate hydrolases"/>
    <property type="match status" value="1"/>
</dbReference>
<evidence type="ECO:0000313" key="2">
    <source>
        <dbReference type="EMBL" id="SVE28781.1"/>
    </source>
</evidence>
<proteinExistence type="predicted"/>
<name>A0A383C9D2_9ZZZZ</name>
<feature type="domain" description="Polyphosphate kinase-2-related" evidence="1">
    <location>
        <begin position="9"/>
        <end position="102"/>
    </location>
</feature>
<organism evidence="2">
    <name type="scientific">marine metagenome</name>
    <dbReference type="NCBI Taxonomy" id="408172"/>
    <lineage>
        <taxon>unclassified sequences</taxon>
        <taxon>metagenomes</taxon>
        <taxon>ecological metagenomes</taxon>
    </lineage>
</organism>
<sequence length="103" mass="11928">MTKMQRLQAEINGALQNADYPIAIVLEGRDGAGKTGAIRQATEYLPFRQYKIIHSRKPSSSAMAQWLQYWKWQLPTEKGQIFFFDRSWYSRALCQPLNGWASD</sequence>
<dbReference type="PANTHER" id="PTHR34383">
    <property type="entry name" value="POLYPHOSPHATE:AMP PHOSPHOTRANSFERASE-RELATED"/>
    <property type="match status" value="1"/>
</dbReference>
<dbReference type="InterPro" id="IPR022488">
    <property type="entry name" value="PPK2-related"/>
</dbReference>
<dbReference type="SUPFAM" id="SSF52540">
    <property type="entry name" value="P-loop containing nucleoside triphosphate hydrolases"/>
    <property type="match status" value="1"/>
</dbReference>
<gene>
    <name evidence="2" type="ORF">METZ01_LOCUS481635</name>
</gene>
<dbReference type="Pfam" id="PF03976">
    <property type="entry name" value="PPK2"/>
    <property type="match status" value="1"/>
</dbReference>
<evidence type="ECO:0000259" key="1">
    <source>
        <dbReference type="Pfam" id="PF03976"/>
    </source>
</evidence>
<dbReference type="AlphaFoldDB" id="A0A383C9D2"/>
<protein>
    <recommendedName>
        <fullName evidence="1">Polyphosphate kinase-2-related domain-containing protein</fullName>
    </recommendedName>
</protein>
<dbReference type="InterPro" id="IPR027417">
    <property type="entry name" value="P-loop_NTPase"/>
</dbReference>
<feature type="non-terminal residue" evidence="2">
    <location>
        <position position="103"/>
    </location>
</feature>
<reference evidence="2" key="1">
    <citation type="submission" date="2018-05" db="EMBL/GenBank/DDBJ databases">
        <authorList>
            <person name="Lanie J.A."/>
            <person name="Ng W.-L."/>
            <person name="Kazmierczak K.M."/>
            <person name="Andrzejewski T.M."/>
            <person name="Davidsen T.M."/>
            <person name="Wayne K.J."/>
            <person name="Tettelin H."/>
            <person name="Glass J.I."/>
            <person name="Rusch D."/>
            <person name="Podicherti R."/>
            <person name="Tsui H.-C.T."/>
            <person name="Winkler M.E."/>
        </authorList>
    </citation>
    <scope>NUCLEOTIDE SEQUENCE</scope>
</reference>
<accession>A0A383C9D2</accession>
<dbReference type="EMBL" id="UINC01206926">
    <property type="protein sequence ID" value="SVE28781.1"/>
    <property type="molecule type" value="Genomic_DNA"/>
</dbReference>